<comment type="caution">
    <text evidence="2">The sequence shown here is derived from an EMBL/GenBank/DDBJ whole genome shotgun (WGS) entry which is preliminary data.</text>
</comment>
<organism evidence="2 3">
    <name type="scientific">Plesiocystis pacifica SIR-1</name>
    <dbReference type="NCBI Taxonomy" id="391625"/>
    <lineage>
        <taxon>Bacteria</taxon>
        <taxon>Pseudomonadati</taxon>
        <taxon>Myxococcota</taxon>
        <taxon>Polyangia</taxon>
        <taxon>Nannocystales</taxon>
        <taxon>Nannocystaceae</taxon>
        <taxon>Plesiocystis</taxon>
    </lineage>
</organism>
<dbReference type="AlphaFoldDB" id="A6G0U8"/>
<dbReference type="RefSeq" id="WP_006970347.1">
    <property type="nucleotide sequence ID" value="NZ_ABCS01000010.1"/>
</dbReference>
<accession>A6G0U8</accession>
<name>A6G0U8_9BACT</name>
<proteinExistence type="predicted"/>
<evidence type="ECO:0000313" key="3">
    <source>
        <dbReference type="Proteomes" id="UP000005801"/>
    </source>
</evidence>
<dbReference type="OrthoDB" id="5520458at2"/>
<keyword evidence="1" id="KW-0812">Transmembrane</keyword>
<feature type="transmembrane region" description="Helical" evidence="1">
    <location>
        <begin position="12"/>
        <end position="34"/>
    </location>
</feature>
<reference evidence="2 3" key="1">
    <citation type="submission" date="2007-06" db="EMBL/GenBank/DDBJ databases">
        <authorList>
            <person name="Shimkets L."/>
            <person name="Ferriera S."/>
            <person name="Johnson J."/>
            <person name="Kravitz S."/>
            <person name="Beeson K."/>
            <person name="Sutton G."/>
            <person name="Rogers Y.-H."/>
            <person name="Friedman R."/>
            <person name="Frazier M."/>
            <person name="Venter J.C."/>
        </authorList>
    </citation>
    <scope>NUCLEOTIDE SEQUENCE [LARGE SCALE GENOMIC DNA]</scope>
    <source>
        <strain evidence="2 3">SIR-1</strain>
    </source>
</reference>
<feature type="transmembrane region" description="Helical" evidence="1">
    <location>
        <begin position="54"/>
        <end position="73"/>
    </location>
</feature>
<dbReference type="EMBL" id="ABCS01000010">
    <property type="protein sequence ID" value="EDM80486.1"/>
    <property type="molecule type" value="Genomic_DNA"/>
</dbReference>
<evidence type="ECO:0008006" key="4">
    <source>
        <dbReference type="Google" id="ProtNLM"/>
    </source>
</evidence>
<feature type="transmembrane region" description="Helical" evidence="1">
    <location>
        <begin position="85"/>
        <end position="106"/>
    </location>
</feature>
<evidence type="ECO:0000313" key="2">
    <source>
        <dbReference type="EMBL" id="EDM80486.1"/>
    </source>
</evidence>
<dbReference type="Proteomes" id="UP000005801">
    <property type="component" value="Unassembled WGS sequence"/>
</dbReference>
<feature type="transmembrane region" description="Helical" evidence="1">
    <location>
        <begin position="112"/>
        <end position="133"/>
    </location>
</feature>
<dbReference type="STRING" id="391625.PPSIR1_41784"/>
<gene>
    <name evidence="2" type="ORF">PPSIR1_41784</name>
</gene>
<keyword evidence="1" id="KW-0472">Membrane</keyword>
<protein>
    <recommendedName>
        <fullName evidence="4">DUF423 domain-containing protein</fullName>
    </recommendedName>
</protein>
<keyword evidence="1" id="KW-1133">Transmembrane helix</keyword>
<sequence length="136" mass="14623">MAEGKLDGRHYRWGWASLGVFALIGLALETLHGFKIGAYLDHETRRTMWRLAHAHGAVLGLVHLALAAQLRGAAELGGKTPRASLALCVASVTMPLGFFLGGLWFYDADPGLGILLVPLGAVALVYACLQMWLDAR</sequence>
<evidence type="ECO:0000256" key="1">
    <source>
        <dbReference type="SAM" id="Phobius"/>
    </source>
</evidence>
<keyword evidence="3" id="KW-1185">Reference proteome</keyword>